<dbReference type="SUPFAM" id="SSF103088">
    <property type="entry name" value="OmpA-like"/>
    <property type="match status" value="1"/>
</dbReference>
<evidence type="ECO:0000256" key="2">
    <source>
        <dbReference type="ARBA" id="ARBA00023136"/>
    </source>
</evidence>
<proteinExistence type="predicted"/>
<dbReference type="PANTHER" id="PTHR30329">
    <property type="entry name" value="STATOR ELEMENT OF FLAGELLAR MOTOR COMPLEX"/>
    <property type="match status" value="1"/>
</dbReference>
<dbReference type="GO" id="GO:0009279">
    <property type="term" value="C:cell outer membrane"/>
    <property type="evidence" value="ECO:0007669"/>
    <property type="project" value="UniProtKB-SubCell"/>
</dbReference>
<keyword evidence="3" id="KW-0998">Cell outer membrane</keyword>
<gene>
    <name evidence="8" type="ORF">FHG89_02900</name>
</gene>
<dbReference type="Pfam" id="PF00691">
    <property type="entry name" value="OmpA"/>
    <property type="match status" value="1"/>
</dbReference>
<evidence type="ECO:0000256" key="6">
    <source>
        <dbReference type="SAM" id="SignalP"/>
    </source>
</evidence>
<comment type="subcellular location">
    <subcellularLocation>
        <location evidence="1">Cell outer membrane</location>
    </subcellularLocation>
</comment>
<feature type="region of interest" description="Disordered" evidence="5">
    <location>
        <begin position="259"/>
        <end position="281"/>
    </location>
</feature>
<keyword evidence="6" id="KW-0732">Signal</keyword>
<keyword evidence="9" id="KW-1185">Reference proteome</keyword>
<dbReference type="InterPro" id="IPR006664">
    <property type="entry name" value="OMP_bac"/>
</dbReference>
<dbReference type="PROSITE" id="PS51257">
    <property type="entry name" value="PROKAR_LIPOPROTEIN"/>
    <property type="match status" value="1"/>
</dbReference>
<evidence type="ECO:0000259" key="7">
    <source>
        <dbReference type="PROSITE" id="PS51123"/>
    </source>
</evidence>
<dbReference type="InterPro" id="IPR036465">
    <property type="entry name" value="vWFA_dom_sf"/>
</dbReference>
<sequence length="406" mass="41991">MSGVRRSGVLCAVALFAALPVTTGCPPPPKKPTCGWLAESPKAGVGRLAVLVDVSTSTRSASGVGSPDYPAALRGTIEQAVGDQRTVAISPFSGPSGNLSLTTRATNWKEQASNPKNRQGKREDAAGCLQDDVRHAQQTVPGPGGTDVLRAISQAAAWLRADPRAPTRELVVATDGLVTHGCADLSRSRFRGKPEIDAIVAECLKGELGVKDLDGITVTMVGVGHPGADQPMPSTAQVRWLRDMWAALCVAAGATGAPEAGTVPDTDTAGTVPAPDESVQDPPVRFGTDAAAFSLPGALFDTGRWTLRPEAAPVLARIAVQIRSSPYTRVVVSGYADPRGGEVDNRTLSENRARAVADALAADGVRSPQSRGMGATTTCFDGTPVPSSDTSDAGLQCLRRVDITAS</sequence>
<dbReference type="InterPro" id="IPR050330">
    <property type="entry name" value="Bact_OuterMem_StrucFunc"/>
</dbReference>
<dbReference type="Gene3D" id="3.40.50.410">
    <property type="entry name" value="von Willebrand factor, type A domain"/>
    <property type="match status" value="1"/>
</dbReference>
<reference evidence="8 9" key="1">
    <citation type="submission" date="2019-06" db="EMBL/GenBank/DDBJ databases">
        <title>Micromonospora ordensis sp. nov., isolated from deep marine sediment.</title>
        <authorList>
            <person name="Veyisoglu A."/>
            <person name="Carro L."/>
            <person name="Klenk H.-P."/>
            <person name="Sahin N."/>
        </authorList>
    </citation>
    <scope>NUCLEOTIDE SEQUENCE [LARGE SCALE GENOMIC DNA]</scope>
    <source>
        <strain evidence="8 9">S2509</strain>
    </source>
</reference>
<organism evidence="8 9">
    <name type="scientific">Micromonospora orduensis</name>
    <dbReference type="NCBI Taxonomy" id="1420891"/>
    <lineage>
        <taxon>Bacteria</taxon>
        <taxon>Bacillati</taxon>
        <taxon>Actinomycetota</taxon>
        <taxon>Actinomycetes</taxon>
        <taxon>Micromonosporales</taxon>
        <taxon>Micromonosporaceae</taxon>
        <taxon>Micromonospora</taxon>
    </lineage>
</organism>
<dbReference type="Proteomes" id="UP000306145">
    <property type="component" value="Unassembled WGS sequence"/>
</dbReference>
<dbReference type="Gene3D" id="3.30.1330.60">
    <property type="entry name" value="OmpA-like domain"/>
    <property type="match status" value="1"/>
</dbReference>
<evidence type="ECO:0000256" key="5">
    <source>
        <dbReference type="SAM" id="MobiDB-lite"/>
    </source>
</evidence>
<evidence type="ECO:0000313" key="8">
    <source>
        <dbReference type="EMBL" id="TNH31331.1"/>
    </source>
</evidence>
<dbReference type="OrthoDB" id="3690556at2"/>
<evidence type="ECO:0000256" key="4">
    <source>
        <dbReference type="PROSITE-ProRule" id="PRU00473"/>
    </source>
</evidence>
<dbReference type="RefSeq" id="WP_139582542.1">
    <property type="nucleotide sequence ID" value="NZ_VDFY01000078.1"/>
</dbReference>
<dbReference type="PROSITE" id="PS51123">
    <property type="entry name" value="OMPA_2"/>
    <property type="match status" value="1"/>
</dbReference>
<dbReference type="InterPro" id="IPR036737">
    <property type="entry name" value="OmpA-like_sf"/>
</dbReference>
<comment type="caution">
    <text evidence="8">The sequence shown here is derived from an EMBL/GenBank/DDBJ whole genome shotgun (WGS) entry which is preliminary data.</text>
</comment>
<keyword evidence="2 4" id="KW-0472">Membrane</keyword>
<feature type="domain" description="OmpA-like" evidence="7">
    <location>
        <begin position="287"/>
        <end position="406"/>
    </location>
</feature>
<accession>A0A5C4QZ04</accession>
<dbReference type="EMBL" id="VDFY01000078">
    <property type="protein sequence ID" value="TNH31331.1"/>
    <property type="molecule type" value="Genomic_DNA"/>
</dbReference>
<name>A0A5C4QZ04_9ACTN</name>
<evidence type="ECO:0000313" key="9">
    <source>
        <dbReference type="Proteomes" id="UP000306145"/>
    </source>
</evidence>
<evidence type="ECO:0000256" key="1">
    <source>
        <dbReference type="ARBA" id="ARBA00004442"/>
    </source>
</evidence>
<evidence type="ECO:0000256" key="3">
    <source>
        <dbReference type="ARBA" id="ARBA00023237"/>
    </source>
</evidence>
<dbReference type="InterPro" id="IPR006665">
    <property type="entry name" value="OmpA-like"/>
</dbReference>
<feature type="signal peptide" evidence="6">
    <location>
        <begin position="1"/>
        <end position="23"/>
    </location>
</feature>
<feature type="compositionally biased region" description="Polar residues" evidence="5">
    <location>
        <begin position="367"/>
        <end position="391"/>
    </location>
</feature>
<dbReference type="PANTHER" id="PTHR30329:SF21">
    <property type="entry name" value="LIPOPROTEIN YIAD-RELATED"/>
    <property type="match status" value="1"/>
</dbReference>
<dbReference type="PRINTS" id="PR01021">
    <property type="entry name" value="OMPADOMAIN"/>
</dbReference>
<protein>
    <recommendedName>
        <fullName evidence="7">OmpA-like domain-containing protein</fullName>
    </recommendedName>
</protein>
<feature type="region of interest" description="Disordered" evidence="5">
    <location>
        <begin position="364"/>
        <end position="391"/>
    </location>
</feature>
<dbReference type="AlphaFoldDB" id="A0A5C4QZ04"/>
<feature type="chain" id="PRO_5038968298" description="OmpA-like domain-containing protein" evidence="6">
    <location>
        <begin position="24"/>
        <end position="406"/>
    </location>
</feature>